<evidence type="ECO:0000313" key="4">
    <source>
        <dbReference type="EMBL" id="MBL4953696.1"/>
    </source>
</evidence>
<dbReference type="RefSeq" id="WP_202654957.1">
    <property type="nucleotide sequence ID" value="NZ_JAESWB010000233.1"/>
</dbReference>
<dbReference type="Proteomes" id="UP000623967">
    <property type="component" value="Unassembled WGS sequence"/>
</dbReference>
<evidence type="ECO:0000259" key="2">
    <source>
        <dbReference type="PROSITE" id="PS51736"/>
    </source>
</evidence>
<keyword evidence="5" id="KW-1185">Reference proteome</keyword>
<dbReference type="SUPFAM" id="SSF53041">
    <property type="entry name" value="Resolvase-like"/>
    <property type="match status" value="1"/>
</dbReference>
<reference evidence="4 5" key="1">
    <citation type="submission" date="2021-01" db="EMBL/GenBank/DDBJ databases">
        <title>Genome public.</title>
        <authorList>
            <person name="Liu C."/>
            <person name="Sun Q."/>
        </authorList>
    </citation>
    <scope>NUCLEOTIDE SEQUENCE [LARGE SCALE GENOMIC DNA]</scope>
    <source>
        <strain evidence="4 5">YIM B02564</strain>
    </source>
</reference>
<proteinExistence type="predicted"/>
<dbReference type="InterPro" id="IPR006119">
    <property type="entry name" value="Resolv_N"/>
</dbReference>
<evidence type="ECO:0000256" key="1">
    <source>
        <dbReference type="SAM" id="Coils"/>
    </source>
</evidence>
<dbReference type="Pfam" id="PF13408">
    <property type="entry name" value="Zn_ribbon_recom"/>
    <property type="match status" value="1"/>
</dbReference>
<dbReference type="CDD" id="cd00338">
    <property type="entry name" value="Ser_Recombinase"/>
    <property type="match status" value="1"/>
</dbReference>
<dbReference type="EMBL" id="JAESWB010000233">
    <property type="protein sequence ID" value="MBL4953696.1"/>
    <property type="molecule type" value="Genomic_DNA"/>
</dbReference>
<dbReference type="InterPro" id="IPR025827">
    <property type="entry name" value="Zn_ribbon_recom_dom"/>
</dbReference>
<accession>A0ABS1TTV4</accession>
<dbReference type="Pfam" id="PF07508">
    <property type="entry name" value="Recombinase"/>
    <property type="match status" value="1"/>
</dbReference>
<dbReference type="InterPro" id="IPR038109">
    <property type="entry name" value="DNA_bind_recomb_sf"/>
</dbReference>
<name>A0ABS1TTV4_9BACI</name>
<feature type="domain" description="Resolvase/invertase-type recombinase catalytic" evidence="2">
    <location>
        <begin position="2"/>
        <end position="146"/>
    </location>
</feature>
<dbReference type="PROSITE" id="PS51737">
    <property type="entry name" value="RECOMBINASE_DNA_BIND"/>
    <property type="match status" value="1"/>
</dbReference>
<dbReference type="Gene3D" id="3.40.50.1390">
    <property type="entry name" value="Resolvase, N-terminal catalytic domain"/>
    <property type="match status" value="1"/>
</dbReference>
<dbReference type="Gene3D" id="3.90.1750.20">
    <property type="entry name" value="Putative Large Serine Recombinase, Chain B, Domain 2"/>
    <property type="match status" value="1"/>
</dbReference>
<feature type="domain" description="Recombinase" evidence="3">
    <location>
        <begin position="154"/>
        <end position="286"/>
    </location>
</feature>
<gene>
    <name evidence="4" type="ORF">JK635_16020</name>
</gene>
<dbReference type="PANTHER" id="PTHR30461:SF23">
    <property type="entry name" value="DNA RECOMBINASE-RELATED"/>
    <property type="match status" value="1"/>
</dbReference>
<dbReference type="InterPro" id="IPR036162">
    <property type="entry name" value="Resolvase-like_N_sf"/>
</dbReference>
<dbReference type="SMART" id="SM00857">
    <property type="entry name" value="Resolvase"/>
    <property type="match status" value="1"/>
</dbReference>
<dbReference type="InterPro" id="IPR050639">
    <property type="entry name" value="SSR_resolvase"/>
</dbReference>
<keyword evidence="1" id="KW-0175">Coiled coil</keyword>
<feature type="coiled-coil region" evidence="1">
    <location>
        <begin position="366"/>
        <end position="442"/>
    </location>
</feature>
<evidence type="ECO:0000259" key="3">
    <source>
        <dbReference type="PROSITE" id="PS51737"/>
    </source>
</evidence>
<organism evidence="4 5">
    <name type="scientific">Neobacillus paridis</name>
    <dbReference type="NCBI Taxonomy" id="2803862"/>
    <lineage>
        <taxon>Bacteria</taxon>
        <taxon>Bacillati</taxon>
        <taxon>Bacillota</taxon>
        <taxon>Bacilli</taxon>
        <taxon>Bacillales</taxon>
        <taxon>Bacillaceae</taxon>
        <taxon>Neobacillus</taxon>
    </lineage>
</organism>
<dbReference type="Pfam" id="PF00239">
    <property type="entry name" value="Resolvase"/>
    <property type="match status" value="1"/>
</dbReference>
<evidence type="ECO:0000313" key="5">
    <source>
        <dbReference type="Proteomes" id="UP000623967"/>
    </source>
</evidence>
<dbReference type="InterPro" id="IPR011109">
    <property type="entry name" value="DNA_bind_recombinase_dom"/>
</dbReference>
<comment type="caution">
    <text evidence="4">The sequence shown here is derived from an EMBL/GenBank/DDBJ whole genome shotgun (WGS) entry which is preliminary data.</text>
</comment>
<sequence length="494" mass="56433">MRCAVYARVSTEMDSQRTSIDNQIDIYTNYAAQQNWEIVKVFTDKKSGTKRNRPGLRVLIEAGKAGMFDVIVTKELSRIARNGQLSYELWNLWQENGIHLVCLDGSINSVEGNVQNFGLFAWLYENESANSSRRNKQAKKVKAQRGLFVGSNPPYGYNCENGILKIRNDNSPDIVRRIFQEYLDGTGMDTIAKTLTTEGVLTPSQAANKTNASNLWHASGVKNILNNPHYCGDLVQNRTETISVTSSKRRELSDDGVVIIENTHEAIIPNETFNAVQVMIENRTRTATTPKKHLFTNILYCEECQKGMWLKANQKGYRCGGNIRHGDTFCLNKVAVREKELMHVIMEDLKALFNSLKGETFLNSLLNKLNVKKRNVLKELEKAQSEIDKLRNKKLEYVDLYTEYVISKEDLVEYRELTDSKIKDLQTKKTELNEKLQEYDNEDYAINIGKKLKDVLNLTELTPQVLHSLVEKITCKNDGTVHIQYNFVNPLQET</sequence>
<dbReference type="PROSITE" id="PS51736">
    <property type="entry name" value="RECOMBINASES_3"/>
    <property type="match status" value="1"/>
</dbReference>
<dbReference type="PANTHER" id="PTHR30461">
    <property type="entry name" value="DNA-INVERTASE FROM LAMBDOID PROPHAGE"/>
    <property type="match status" value="1"/>
</dbReference>
<protein>
    <submittedName>
        <fullName evidence="4">Recombinase family protein</fullName>
    </submittedName>
</protein>